<dbReference type="VEuPathDB" id="FungiDB:AFUB_014740"/>
<keyword evidence="2" id="KW-1185">Reference proteome</keyword>
<dbReference type="OrthoDB" id="10568010at2759"/>
<proteinExistence type="predicted"/>
<accession>B0XN65</accession>
<dbReference type="Proteomes" id="UP000001699">
    <property type="component" value="Unassembled WGS sequence"/>
</dbReference>
<sequence length="166" mass="18008">MVMEPFGGAGLKTIYHQYIICQVTDITACSVHSNNPGFCAATASTKLAQSALAAIPSHDIVWVVWSKLIVELVGFELGIVERRDGLLEDHPFPCCSESVDNFLLKAVQAEDLRPKPKPEPGLTLSVLCTAATDWVLRIPSQVISAMDSLMLWKSTLHGIESESSAI</sequence>
<gene>
    <name evidence="1" type="ORF">AFUB_014740</name>
</gene>
<organism evidence="1 2">
    <name type="scientific">Aspergillus fumigatus (strain CBS 144.89 / FGSC A1163 / CEA10)</name>
    <name type="common">Neosartorya fumigata</name>
    <dbReference type="NCBI Taxonomy" id="451804"/>
    <lineage>
        <taxon>Eukaryota</taxon>
        <taxon>Fungi</taxon>
        <taxon>Dikarya</taxon>
        <taxon>Ascomycota</taxon>
        <taxon>Pezizomycotina</taxon>
        <taxon>Eurotiomycetes</taxon>
        <taxon>Eurotiomycetidae</taxon>
        <taxon>Eurotiales</taxon>
        <taxon>Aspergillaceae</taxon>
        <taxon>Aspergillus</taxon>
        <taxon>Aspergillus subgen. Fumigati</taxon>
    </lineage>
</organism>
<dbReference type="AlphaFoldDB" id="B0XN65"/>
<evidence type="ECO:0000313" key="2">
    <source>
        <dbReference type="Proteomes" id="UP000001699"/>
    </source>
</evidence>
<reference evidence="1 2" key="1">
    <citation type="journal article" date="2008" name="PLoS Genet.">
        <title>Genomic islands in the pathogenic filamentous fungus Aspergillus fumigatus.</title>
        <authorList>
            <person name="Fedorova N.D."/>
            <person name="Khaldi N."/>
            <person name="Joardar V.S."/>
            <person name="Maiti R."/>
            <person name="Amedeo P."/>
            <person name="Anderson M.J."/>
            <person name="Crabtree J."/>
            <person name="Silva J.C."/>
            <person name="Badger J.H."/>
            <person name="Albarraq A."/>
            <person name="Angiuoli S."/>
            <person name="Bussey H."/>
            <person name="Bowyer P."/>
            <person name="Cotty P.J."/>
            <person name="Dyer P.S."/>
            <person name="Egan A."/>
            <person name="Galens K."/>
            <person name="Fraser-Liggett C.M."/>
            <person name="Haas B.J."/>
            <person name="Inman J.M."/>
            <person name="Kent R."/>
            <person name="Lemieux S."/>
            <person name="Malavazi I."/>
            <person name="Orvis J."/>
            <person name="Roemer T."/>
            <person name="Ronning C.M."/>
            <person name="Sundaram J.P."/>
            <person name="Sutton G."/>
            <person name="Turner G."/>
            <person name="Venter J.C."/>
            <person name="White O.R."/>
            <person name="Whitty B.R."/>
            <person name="Youngman P."/>
            <person name="Wolfe K.H."/>
            <person name="Goldman G.H."/>
            <person name="Wortman J.R."/>
            <person name="Jiang B."/>
            <person name="Denning D.W."/>
            <person name="Nierman W.C."/>
        </authorList>
    </citation>
    <scope>NUCLEOTIDE SEQUENCE [LARGE SCALE GENOMIC DNA]</scope>
    <source>
        <strain evidence="2">CBS 144.89 / FGSC A1163 / CEA10</strain>
    </source>
</reference>
<protein>
    <submittedName>
        <fullName evidence="1">Uncharacterized protein</fullName>
    </submittedName>
</protein>
<evidence type="ECO:0000313" key="1">
    <source>
        <dbReference type="EMBL" id="EDP56755.1"/>
    </source>
</evidence>
<name>B0XN65_ASPFC</name>
<dbReference type="EMBL" id="DS499594">
    <property type="protein sequence ID" value="EDP56755.1"/>
    <property type="molecule type" value="Genomic_DNA"/>
</dbReference>
<dbReference type="HOGENOM" id="CLU_1602308_0_0_1"/>